<feature type="transmembrane region" description="Helical" evidence="7">
    <location>
        <begin position="47"/>
        <end position="66"/>
    </location>
</feature>
<feature type="transmembrane region" description="Helical" evidence="7">
    <location>
        <begin position="150"/>
        <end position="170"/>
    </location>
</feature>
<protein>
    <submittedName>
        <fullName evidence="9">LTA synthase family protein</fullName>
    </submittedName>
</protein>
<dbReference type="InterPro" id="IPR017850">
    <property type="entry name" value="Alkaline_phosphatase_core_sf"/>
</dbReference>
<dbReference type="PANTHER" id="PTHR47371">
    <property type="entry name" value="LIPOTEICHOIC ACID SYNTHASE"/>
    <property type="match status" value="1"/>
</dbReference>
<dbReference type="PANTHER" id="PTHR47371:SF3">
    <property type="entry name" value="PHOSPHOGLYCEROL TRANSFERASE I"/>
    <property type="match status" value="1"/>
</dbReference>
<keyword evidence="4 7" id="KW-0812">Transmembrane</keyword>
<reference evidence="9" key="1">
    <citation type="journal article" date="2021" name="PeerJ">
        <title>Extensive microbial diversity within the chicken gut microbiome revealed by metagenomics and culture.</title>
        <authorList>
            <person name="Gilroy R."/>
            <person name="Ravi A."/>
            <person name="Getino M."/>
            <person name="Pursley I."/>
            <person name="Horton D.L."/>
            <person name="Alikhan N.F."/>
            <person name="Baker D."/>
            <person name="Gharbi K."/>
            <person name="Hall N."/>
            <person name="Watson M."/>
            <person name="Adriaenssens E.M."/>
            <person name="Foster-Nyarko E."/>
            <person name="Jarju S."/>
            <person name="Secka A."/>
            <person name="Antonio M."/>
            <person name="Oren A."/>
            <person name="Chaudhuri R.R."/>
            <person name="La Ragione R."/>
            <person name="Hildebrand F."/>
            <person name="Pallen M.J."/>
        </authorList>
    </citation>
    <scope>NUCLEOTIDE SEQUENCE</scope>
    <source>
        <strain evidence="9">CHK193-4272</strain>
    </source>
</reference>
<keyword evidence="5 7" id="KW-1133">Transmembrane helix</keyword>
<dbReference type="EMBL" id="DXIE01000049">
    <property type="protein sequence ID" value="HIV62917.1"/>
    <property type="molecule type" value="Genomic_DNA"/>
</dbReference>
<evidence type="ECO:0000256" key="6">
    <source>
        <dbReference type="ARBA" id="ARBA00023136"/>
    </source>
</evidence>
<evidence type="ECO:0000256" key="5">
    <source>
        <dbReference type="ARBA" id="ARBA00022989"/>
    </source>
</evidence>
<dbReference type="AlphaFoldDB" id="A0A9D1PKT0"/>
<reference evidence="9" key="2">
    <citation type="submission" date="2021-04" db="EMBL/GenBank/DDBJ databases">
        <authorList>
            <person name="Gilroy R."/>
        </authorList>
    </citation>
    <scope>NUCLEOTIDE SEQUENCE</scope>
    <source>
        <strain evidence="9">CHK193-4272</strain>
    </source>
</reference>
<organism evidence="9 10">
    <name type="scientific">Candidatus Butyricicoccus avistercoris</name>
    <dbReference type="NCBI Taxonomy" id="2838518"/>
    <lineage>
        <taxon>Bacteria</taxon>
        <taxon>Bacillati</taxon>
        <taxon>Bacillota</taxon>
        <taxon>Clostridia</taxon>
        <taxon>Eubacteriales</taxon>
        <taxon>Butyricicoccaceae</taxon>
        <taxon>Butyricicoccus</taxon>
    </lineage>
</organism>
<name>A0A9D1PKT0_9FIRM</name>
<keyword evidence="6 7" id="KW-0472">Membrane</keyword>
<dbReference type="Proteomes" id="UP000886808">
    <property type="component" value="Unassembled WGS sequence"/>
</dbReference>
<dbReference type="CDD" id="cd16015">
    <property type="entry name" value="LTA_synthase"/>
    <property type="match status" value="1"/>
</dbReference>
<dbReference type="Pfam" id="PF00884">
    <property type="entry name" value="Sulfatase"/>
    <property type="match status" value="1"/>
</dbReference>
<proteinExistence type="predicted"/>
<keyword evidence="3" id="KW-1003">Cell membrane</keyword>
<evidence type="ECO:0000256" key="3">
    <source>
        <dbReference type="ARBA" id="ARBA00022475"/>
    </source>
</evidence>
<feature type="transmembrane region" description="Helical" evidence="7">
    <location>
        <begin position="71"/>
        <end position="90"/>
    </location>
</feature>
<sequence>MKKLFQNRILTAVLLLCASISLGIMSLYFACETTGIEVFNSYFEKSIIAILNILPCIWLVFILWFITKRAAVAFTLSSLVVMGFTIASWFKLQFRNDPMMFGDLFLIKEASNMSERYTLFMTESMRNALIILVLIVAILAVIARGKPTGIPRISGIIVCLSLLIPMKIVYFDETIYTKKTANIEYINQWAATEVYISKGFVYPFIYSIQDAIKQPPENYNEKETKALIESYTKEDIPDEEKVDIIGIMLEAYSDLSVYDQIEFEVDPYEYYHELEQESIAGNLYTNIFAGGTVDSERAFLTGFSEQGSFRGRTNSYTWYFKDQGYTVTGNHPSYDWFYNRANINQNLGFETYNFFENHYAELANDEIAMDRIFMPEIVNLHEQHKAESDKPYFAFNVTYQGHGPYGTDANYYGTSYVKPETYSKESENILNNYFGTIADTNENLKNLVDHYKQSQDPVILVLFGDHKPWLGDSNSVYNELGINLNNTESEGFKNYYSTRYLIWANDAAKEVLGNDFVGQGPDIGPYFLMNLLFRECGWKGPEYMQAIDEVSQKVPVINKNGLYMLADGTVTEDLPEEYAALTYDYACLSFCEQNNFRYKYLLE</sequence>
<dbReference type="GO" id="GO:0005886">
    <property type="term" value="C:plasma membrane"/>
    <property type="evidence" value="ECO:0007669"/>
    <property type="project" value="UniProtKB-SubCell"/>
</dbReference>
<dbReference type="InterPro" id="IPR050448">
    <property type="entry name" value="OpgB/LTA_synthase_biosynth"/>
</dbReference>
<evidence type="ECO:0000256" key="7">
    <source>
        <dbReference type="SAM" id="Phobius"/>
    </source>
</evidence>
<evidence type="ECO:0000313" key="9">
    <source>
        <dbReference type="EMBL" id="HIV62917.1"/>
    </source>
</evidence>
<evidence type="ECO:0000256" key="1">
    <source>
        <dbReference type="ARBA" id="ARBA00004651"/>
    </source>
</evidence>
<comment type="caution">
    <text evidence="9">The sequence shown here is derived from an EMBL/GenBank/DDBJ whole genome shotgun (WGS) entry which is preliminary data.</text>
</comment>
<comment type="pathway">
    <text evidence="2">Cell wall biogenesis; lipoteichoic acid biosynthesis.</text>
</comment>
<gene>
    <name evidence="9" type="ORF">H9746_08790</name>
</gene>
<evidence type="ECO:0000313" key="10">
    <source>
        <dbReference type="Proteomes" id="UP000886808"/>
    </source>
</evidence>
<dbReference type="InterPro" id="IPR000917">
    <property type="entry name" value="Sulfatase_N"/>
</dbReference>
<feature type="domain" description="Sulfatase N-terminal" evidence="8">
    <location>
        <begin position="255"/>
        <end position="510"/>
    </location>
</feature>
<evidence type="ECO:0000256" key="2">
    <source>
        <dbReference type="ARBA" id="ARBA00004936"/>
    </source>
</evidence>
<comment type="subcellular location">
    <subcellularLocation>
        <location evidence="1">Cell membrane</location>
        <topology evidence="1">Multi-pass membrane protein</topology>
    </subcellularLocation>
</comment>
<dbReference type="Gene3D" id="3.40.720.10">
    <property type="entry name" value="Alkaline Phosphatase, subunit A"/>
    <property type="match status" value="1"/>
</dbReference>
<evidence type="ECO:0000259" key="8">
    <source>
        <dbReference type="Pfam" id="PF00884"/>
    </source>
</evidence>
<evidence type="ECO:0000256" key="4">
    <source>
        <dbReference type="ARBA" id="ARBA00022692"/>
    </source>
</evidence>
<dbReference type="SUPFAM" id="SSF53649">
    <property type="entry name" value="Alkaline phosphatase-like"/>
    <property type="match status" value="1"/>
</dbReference>
<feature type="transmembrane region" description="Helical" evidence="7">
    <location>
        <begin position="125"/>
        <end position="143"/>
    </location>
</feature>
<accession>A0A9D1PKT0</accession>